<dbReference type="RefSeq" id="WP_143811174.1">
    <property type="nucleotide sequence ID" value="NZ_CYGY02000115.1"/>
</dbReference>
<evidence type="ECO:0000259" key="1">
    <source>
        <dbReference type="SMART" id="SM00974"/>
    </source>
</evidence>
<keyword evidence="3" id="KW-1185">Reference proteome</keyword>
<dbReference type="Proteomes" id="UP000195569">
    <property type="component" value="Unassembled WGS sequence"/>
</dbReference>
<dbReference type="AlphaFoldDB" id="A0A1N7SV22"/>
<accession>A0A1N7SV22</accession>
<dbReference type="InterPro" id="IPR018306">
    <property type="entry name" value="Phage_T5_Orf172_DNA-bd"/>
</dbReference>
<protein>
    <recommendedName>
        <fullName evidence="1">Bacteriophage T5 Orf172 DNA-binding domain-containing protein</fullName>
    </recommendedName>
</protein>
<evidence type="ECO:0000313" key="2">
    <source>
        <dbReference type="EMBL" id="SIT51322.1"/>
    </source>
</evidence>
<dbReference type="OrthoDB" id="8891640at2"/>
<feature type="domain" description="Bacteriophage T5 Orf172 DNA-binding" evidence="1">
    <location>
        <begin position="139"/>
        <end position="223"/>
    </location>
</feature>
<organism evidence="2 3">
    <name type="scientific">Paraburkholderia piptadeniae</name>
    <dbReference type="NCBI Taxonomy" id="1701573"/>
    <lineage>
        <taxon>Bacteria</taxon>
        <taxon>Pseudomonadati</taxon>
        <taxon>Pseudomonadota</taxon>
        <taxon>Betaproteobacteria</taxon>
        <taxon>Burkholderiales</taxon>
        <taxon>Burkholderiaceae</taxon>
        <taxon>Paraburkholderia</taxon>
    </lineage>
</organism>
<dbReference type="EMBL" id="CYGY02000115">
    <property type="protein sequence ID" value="SIT51322.1"/>
    <property type="molecule type" value="Genomic_DNA"/>
</dbReference>
<comment type="caution">
    <text evidence="2">The sequence shown here is derived from an EMBL/GenBank/DDBJ whole genome shotgun (WGS) entry which is preliminary data.</text>
</comment>
<dbReference type="Pfam" id="PF10544">
    <property type="entry name" value="T5orf172"/>
    <property type="match status" value="1"/>
</dbReference>
<dbReference type="SMART" id="SM00974">
    <property type="entry name" value="T5orf172"/>
    <property type="match status" value="1"/>
</dbReference>
<evidence type="ECO:0000313" key="3">
    <source>
        <dbReference type="Proteomes" id="UP000195569"/>
    </source>
</evidence>
<gene>
    <name evidence="2" type="ORF">BN2476_1150036</name>
</gene>
<name>A0A1N7SV22_9BURK</name>
<reference evidence="2" key="1">
    <citation type="submission" date="2016-12" db="EMBL/GenBank/DDBJ databases">
        <authorList>
            <person name="Moulin L."/>
        </authorList>
    </citation>
    <scope>NUCLEOTIDE SEQUENCE [LARGE SCALE GENOMIC DNA]</scope>
    <source>
        <strain evidence="2">STM 7183</strain>
    </source>
</reference>
<proteinExistence type="predicted"/>
<sequence>MEIPFEPTRSFCYHFSRYQALPEILGSPEVLSGSPFRLIDVLKPIIDKHLTPEQQSVTVRRAESEQQEPVRRIIKGFIRILAVRTGQLMPLGDGMFRLPTVDDISEEELEDAAFRDESMDATDTDGSIYAYSFPSLVNDSGPFPIKVGRTGSDVAARIQQQCRNAATFDNPVTLGHWQVKRVRFVESAVHGVLRSRGKWRENVPGNEWFDTTMREIESIITFIVNSPS</sequence>